<organism evidence="3">
    <name type="scientific">Herbiconiux sp. A18JL235</name>
    <dbReference type="NCBI Taxonomy" id="3152363"/>
    <lineage>
        <taxon>Bacteria</taxon>
        <taxon>Bacillati</taxon>
        <taxon>Actinomycetota</taxon>
        <taxon>Actinomycetes</taxon>
        <taxon>Micrococcales</taxon>
        <taxon>Microbacteriaceae</taxon>
        <taxon>Herbiconiux</taxon>
    </lineage>
</organism>
<feature type="region of interest" description="Disordered" evidence="1">
    <location>
        <begin position="1"/>
        <end position="21"/>
    </location>
</feature>
<feature type="compositionally biased region" description="Low complexity" evidence="1">
    <location>
        <begin position="55"/>
        <end position="67"/>
    </location>
</feature>
<feature type="compositionally biased region" description="Basic residues" evidence="1">
    <location>
        <begin position="68"/>
        <end position="78"/>
    </location>
</feature>
<protein>
    <recommendedName>
        <fullName evidence="4">DUF3040 domain-containing protein</fullName>
    </recommendedName>
</protein>
<keyword evidence="2" id="KW-0472">Membrane</keyword>
<proteinExistence type="predicted"/>
<dbReference type="AlphaFoldDB" id="A0AB39BGF1"/>
<gene>
    <name evidence="3" type="ORF">ABFY20_18030</name>
</gene>
<dbReference type="EMBL" id="CP162511">
    <property type="protein sequence ID" value="XDI05195.1"/>
    <property type="molecule type" value="Genomic_DNA"/>
</dbReference>
<evidence type="ECO:0008006" key="4">
    <source>
        <dbReference type="Google" id="ProtNLM"/>
    </source>
</evidence>
<evidence type="ECO:0000256" key="1">
    <source>
        <dbReference type="SAM" id="MobiDB-lite"/>
    </source>
</evidence>
<feature type="transmembrane region" description="Helical" evidence="2">
    <location>
        <begin position="95"/>
        <end position="116"/>
    </location>
</feature>
<sequence length="118" mass="12608">MTHAMTPAPRGAATTPHSDASADEAFDDLLWELDTTTVRPRAVAQLAHTIPPAPSDARPAAASARGPNPRHPHPRGQFHRPELQTPWERFSRNRIVQVAAGTLLVGGTATLVALALTQ</sequence>
<evidence type="ECO:0000256" key="2">
    <source>
        <dbReference type="SAM" id="Phobius"/>
    </source>
</evidence>
<accession>A0AB39BGF1</accession>
<name>A0AB39BGF1_9MICO</name>
<keyword evidence="2" id="KW-0812">Transmembrane</keyword>
<feature type="region of interest" description="Disordered" evidence="1">
    <location>
        <begin position="48"/>
        <end position="83"/>
    </location>
</feature>
<keyword evidence="2" id="KW-1133">Transmembrane helix</keyword>
<reference evidence="3" key="1">
    <citation type="submission" date="2024-05" db="EMBL/GenBank/DDBJ databases">
        <title>Herbiconiux sp. A18JL235.</title>
        <authorList>
            <person name="Zhang G."/>
        </authorList>
    </citation>
    <scope>NUCLEOTIDE SEQUENCE</scope>
    <source>
        <strain evidence="3">A18JL235</strain>
    </source>
</reference>
<evidence type="ECO:0000313" key="3">
    <source>
        <dbReference type="EMBL" id="XDI05195.1"/>
    </source>
</evidence>
<dbReference type="RefSeq" id="WP_368497579.1">
    <property type="nucleotide sequence ID" value="NZ_CP162511.1"/>
</dbReference>